<dbReference type="EMBL" id="CAXAMM010028491">
    <property type="protein sequence ID" value="CAK9062898.1"/>
    <property type="molecule type" value="Genomic_DNA"/>
</dbReference>
<feature type="transmembrane region" description="Helical" evidence="7">
    <location>
        <begin position="27"/>
        <end position="47"/>
    </location>
</feature>
<comment type="caution">
    <text evidence="9">The sequence shown here is derived from an EMBL/GenBank/DDBJ whole genome shotgun (WGS) entry which is preliminary data.</text>
</comment>
<evidence type="ECO:0000256" key="4">
    <source>
        <dbReference type="ARBA" id="ARBA00022989"/>
    </source>
</evidence>
<evidence type="ECO:0000313" key="10">
    <source>
        <dbReference type="Proteomes" id="UP001642464"/>
    </source>
</evidence>
<keyword evidence="5 7" id="KW-0472">Membrane</keyword>
<dbReference type="PROSITE" id="PS50216">
    <property type="entry name" value="DHHC"/>
    <property type="match status" value="1"/>
</dbReference>
<organism evidence="9 10">
    <name type="scientific">Durusdinium trenchii</name>
    <dbReference type="NCBI Taxonomy" id="1381693"/>
    <lineage>
        <taxon>Eukaryota</taxon>
        <taxon>Sar</taxon>
        <taxon>Alveolata</taxon>
        <taxon>Dinophyceae</taxon>
        <taxon>Suessiales</taxon>
        <taxon>Symbiodiniaceae</taxon>
        <taxon>Durusdinium</taxon>
    </lineage>
</organism>
<dbReference type="Pfam" id="PF01529">
    <property type="entry name" value="DHHC"/>
    <property type="match status" value="1"/>
</dbReference>
<evidence type="ECO:0000256" key="1">
    <source>
        <dbReference type="ARBA" id="ARBA00004141"/>
    </source>
</evidence>
<evidence type="ECO:0000256" key="6">
    <source>
        <dbReference type="ARBA" id="ARBA00023315"/>
    </source>
</evidence>
<keyword evidence="2 7" id="KW-0808">Transferase</keyword>
<keyword evidence="3 7" id="KW-0812">Transmembrane</keyword>
<feature type="transmembrane region" description="Helical" evidence="7">
    <location>
        <begin position="169"/>
        <end position="189"/>
    </location>
</feature>
<evidence type="ECO:0000256" key="3">
    <source>
        <dbReference type="ARBA" id="ARBA00022692"/>
    </source>
</evidence>
<keyword evidence="6 7" id="KW-0012">Acyltransferase</keyword>
<dbReference type="Proteomes" id="UP001642464">
    <property type="component" value="Unassembled WGS sequence"/>
</dbReference>
<evidence type="ECO:0000256" key="7">
    <source>
        <dbReference type="RuleBase" id="RU079119"/>
    </source>
</evidence>
<evidence type="ECO:0000256" key="5">
    <source>
        <dbReference type="ARBA" id="ARBA00023136"/>
    </source>
</evidence>
<dbReference type="PANTHER" id="PTHR12246">
    <property type="entry name" value="PALMITOYLTRANSFERASE ZDHHC16"/>
    <property type="match status" value="1"/>
</dbReference>
<evidence type="ECO:0000256" key="2">
    <source>
        <dbReference type="ARBA" id="ARBA00022679"/>
    </source>
</evidence>
<dbReference type="EC" id="2.3.1.225" evidence="7"/>
<sequence>MDLGDMPFGVFEPPPARFSERMKFLPIAYVVLAMLMLGSIYLCQHIFPLLTQKDAFHPDPRAEFRGWCQLAIFVPTTVMLVICYVRSILTHPGEIPEDPKWEYLPRQQNAAPLTVQETKRSGERRHCKWCGKFKPDRCHHCRVCRTCVLKMDHHCPWIYNCVGFYNYKFFILLLVYSAIDCYLILFTMAESVHRCIYDGAAAFGDLFLVFFGQFLALVLAGLVSAFLGMHLWLIARGMTTIEFCEKFVPKDGSSKAFANSLYDLGVFRNFKATMGQNVAVWFLPIGVPDGDGLTFLCDETRLTQDHDAFCKTPEPSQLSRPPWTLYGTERWVDQPIDSP</sequence>
<comment type="domain">
    <text evidence="7">The DHHC domain is required for palmitoyltransferase activity.</text>
</comment>
<accession>A0ABP0NHK3</accession>
<dbReference type="InterPro" id="IPR039859">
    <property type="entry name" value="PFA4/ZDH16/20/ERF2-like"/>
</dbReference>
<proteinExistence type="inferred from homology"/>
<comment type="catalytic activity">
    <reaction evidence="7">
        <text>L-cysteinyl-[protein] + hexadecanoyl-CoA = S-hexadecanoyl-L-cysteinyl-[protein] + CoA</text>
        <dbReference type="Rhea" id="RHEA:36683"/>
        <dbReference type="Rhea" id="RHEA-COMP:10131"/>
        <dbReference type="Rhea" id="RHEA-COMP:11032"/>
        <dbReference type="ChEBI" id="CHEBI:29950"/>
        <dbReference type="ChEBI" id="CHEBI:57287"/>
        <dbReference type="ChEBI" id="CHEBI:57379"/>
        <dbReference type="ChEBI" id="CHEBI:74151"/>
        <dbReference type="EC" id="2.3.1.225"/>
    </reaction>
</comment>
<evidence type="ECO:0000259" key="8">
    <source>
        <dbReference type="Pfam" id="PF01529"/>
    </source>
</evidence>
<keyword evidence="4 7" id="KW-1133">Transmembrane helix</keyword>
<feature type="domain" description="Palmitoyltransferase DHHC" evidence="8">
    <location>
        <begin position="122"/>
        <end position="245"/>
    </location>
</feature>
<evidence type="ECO:0000313" key="9">
    <source>
        <dbReference type="EMBL" id="CAK9062898.1"/>
    </source>
</evidence>
<gene>
    <name evidence="9" type="ORF">SCF082_LOCUS32677</name>
</gene>
<feature type="transmembrane region" description="Helical" evidence="7">
    <location>
        <begin position="67"/>
        <end position="85"/>
    </location>
</feature>
<feature type="transmembrane region" description="Helical" evidence="7">
    <location>
        <begin position="209"/>
        <end position="233"/>
    </location>
</feature>
<name>A0ABP0NHK3_9DINO</name>
<dbReference type="InterPro" id="IPR001594">
    <property type="entry name" value="Palmitoyltrfase_DHHC"/>
</dbReference>
<keyword evidence="10" id="KW-1185">Reference proteome</keyword>
<protein>
    <recommendedName>
        <fullName evidence="7">Palmitoyltransferase</fullName>
        <ecNumber evidence="7">2.3.1.225</ecNumber>
    </recommendedName>
</protein>
<comment type="similarity">
    <text evidence="7">Belongs to the DHHC palmitoyltransferase family.</text>
</comment>
<comment type="subcellular location">
    <subcellularLocation>
        <location evidence="1">Membrane</location>
        <topology evidence="1">Multi-pass membrane protein</topology>
    </subcellularLocation>
</comment>
<reference evidence="9 10" key="1">
    <citation type="submission" date="2024-02" db="EMBL/GenBank/DDBJ databases">
        <authorList>
            <person name="Chen Y."/>
            <person name="Shah S."/>
            <person name="Dougan E. K."/>
            <person name="Thang M."/>
            <person name="Chan C."/>
        </authorList>
    </citation>
    <scope>NUCLEOTIDE SEQUENCE [LARGE SCALE GENOMIC DNA]</scope>
</reference>